<reference evidence="3 4" key="1">
    <citation type="journal article" date="2024" name="bioRxiv">
        <title>Comparative genomics of Cryptococcus and Kwoniella reveals pathogenesis evolution and contrasting karyotype dynamics via intercentromeric recombination or chromosome fusion.</title>
        <authorList>
            <person name="Coelho M.A."/>
            <person name="David-Palma M."/>
            <person name="Shea T."/>
            <person name="Bowers K."/>
            <person name="McGinley-Smith S."/>
            <person name="Mohammad A.W."/>
            <person name="Gnirke A."/>
            <person name="Yurkov A.M."/>
            <person name="Nowrousian M."/>
            <person name="Sun S."/>
            <person name="Cuomo C.A."/>
            <person name="Heitman J."/>
        </authorList>
    </citation>
    <scope>NUCLEOTIDE SEQUENCE [LARGE SCALE GENOMIC DNA]</scope>
    <source>
        <strain evidence="3 4">CBS 13917</strain>
    </source>
</reference>
<keyword evidence="4" id="KW-1185">Reference proteome</keyword>
<organism evidence="3 4">
    <name type="scientific">Kwoniella newhampshirensis</name>
    <dbReference type="NCBI Taxonomy" id="1651941"/>
    <lineage>
        <taxon>Eukaryota</taxon>
        <taxon>Fungi</taxon>
        <taxon>Dikarya</taxon>
        <taxon>Basidiomycota</taxon>
        <taxon>Agaricomycotina</taxon>
        <taxon>Tremellomycetes</taxon>
        <taxon>Tremellales</taxon>
        <taxon>Cryptococcaceae</taxon>
        <taxon>Kwoniella</taxon>
    </lineage>
</organism>
<dbReference type="PANTHER" id="PTHR11559">
    <property type="entry name" value="CARBOXYLESTERASE"/>
    <property type="match status" value="1"/>
</dbReference>
<dbReference type="Pfam" id="PF00135">
    <property type="entry name" value="COesterase"/>
    <property type="match status" value="1"/>
</dbReference>
<evidence type="ECO:0000313" key="3">
    <source>
        <dbReference type="EMBL" id="KAK8853020.1"/>
    </source>
</evidence>
<proteinExistence type="predicted"/>
<dbReference type="Proteomes" id="UP001388673">
    <property type="component" value="Unassembled WGS sequence"/>
</dbReference>
<protein>
    <recommendedName>
        <fullName evidence="2">Carboxylesterase type B domain-containing protein</fullName>
    </recommendedName>
</protein>
<dbReference type="InterPro" id="IPR050309">
    <property type="entry name" value="Type-B_Carboxylest/Lipase"/>
</dbReference>
<gene>
    <name evidence="3" type="ORF">IAR55_003721</name>
</gene>
<dbReference type="SUPFAM" id="SSF53474">
    <property type="entry name" value="alpha/beta-Hydrolases"/>
    <property type="match status" value="1"/>
</dbReference>
<dbReference type="InterPro" id="IPR029058">
    <property type="entry name" value="AB_hydrolase_fold"/>
</dbReference>
<evidence type="ECO:0000256" key="1">
    <source>
        <dbReference type="SAM" id="SignalP"/>
    </source>
</evidence>
<evidence type="ECO:0000259" key="2">
    <source>
        <dbReference type="Pfam" id="PF00135"/>
    </source>
</evidence>
<evidence type="ECO:0000313" key="4">
    <source>
        <dbReference type="Proteomes" id="UP001388673"/>
    </source>
</evidence>
<feature type="signal peptide" evidence="1">
    <location>
        <begin position="1"/>
        <end position="19"/>
    </location>
</feature>
<feature type="domain" description="Carboxylesterase type B" evidence="2">
    <location>
        <begin position="31"/>
        <end position="517"/>
    </location>
</feature>
<dbReference type="AlphaFoldDB" id="A0AAW0Z112"/>
<dbReference type="KEGG" id="kne:92180979"/>
<dbReference type="InterPro" id="IPR002018">
    <property type="entry name" value="CarbesteraseB"/>
</dbReference>
<dbReference type="RefSeq" id="XP_066802206.1">
    <property type="nucleotide sequence ID" value="XM_066946827.1"/>
</dbReference>
<dbReference type="EMBL" id="JBCAWK010000007">
    <property type="protein sequence ID" value="KAK8853020.1"/>
    <property type="molecule type" value="Genomic_DNA"/>
</dbReference>
<dbReference type="GeneID" id="92180979"/>
<feature type="chain" id="PRO_5043373710" description="Carboxylesterase type B domain-containing protein" evidence="1">
    <location>
        <begin position="20"/>
        <end position="533"/>
    </location>
</feature>
<accession>A0AAW0Z112</accession>
<comment type="caution">
    <text evidence="3">The sequence shown here is derived from an EMBL/GenBank/DDBJ whole genome shotgun (WGS) entry which is preliminary data.</text>
</comment>
<dbReference type="Gene3D" id="3.40.50.1820">
    <property type="entry name" value="alpha/beta hydrolase"/>
    <property type="match status" value="1"/>
</dbReference>
<keyword evidence="1" id="KW-0732">Signal</keyword>
<name>A0AAW0Z112_9TREE</name>
<sequence>MFPSTYVFTGLAAVAAVSAIPSSLTNRDAVPRVTVRNGTLQGAVLPNFNQEFFGGIPYAAPPARFEPPTPALSYNGTLEYTDACWGSGNDIWPQSENCLSLNIVRPAGTDEHSNLPVMFWAHGGGFWGGSGRDQTQNGSYLVQTSMDLGHPIIFVSINYRLLILGYPSGHEAHAAGIENLGLLDQRVALAWVQENIEAFGGNPKKVTFQGERYHLVAYGGRNDNLFSSAIVESGSFYEMPCNYNISDIREATYQKFLADTTCGSLSCLKTLDIDTLYNVSLKYFDQFLPSIDGKLIEKHPAQMWAEGSFIKVPLLMGTNQDEGTILSVTGVDNDTALQAGITSLNATSYVVDASVFPDLLAAYPNDPTQGVPMGTGRGLLASGSMDKRSNVMFGDAIEDSPRRWITGLMAGAGQPTFSYHFRQVPYMASLSIGATHATELAYVFGDPTKTKFDPYGHDESLSLMMRGAWVSFVHHQDPNHKNMDHWPDFRHKKENMAFVINGTKAENDDYRQDGIQIWIDQRIKGCSGLAPKH</sequence>